<dbReference type="RefSeq" id="XP_030986988.1">
    <property type="nucleotide sequence ID" value="XM_031120949.1"/>
</dbReference>
<keyword evidence="2" id="KW-0472">Membrane</keyword>
<proteinExistence type="predicted"/>
<dbReference type="AlphaFoldDB" id="A0A6P8BI55"/>
<gene>
    <name evidence="4" type="ORF">PgNI_00872</name>
</gene>
<feature type="region of interest" description="Disordered" evidence="1">
    <location>
        <begin position="139"/>
        <end position="178"/>
    </location>
</feature>
<feature type="compositionally biased region" description="Polar residues" evidence="1">
    <location>
        <begin position="647"/>
        <end position="660"/>
    </location>
</feature>
<feature type="region of interest" description="Disordered" evidence="1">
    <location>
        <begin position="647"/>
        <end position="743"/>
    </location>
</feature>
<feature type="transmembrane region" description="Helical" evidence="2">
    <location>
        <begin position="37"/>
        <end position="59"/>
    </location>
</feature>
<feature type="region of interest" description="Disordered" evidence="1">
    <location>
        <begin position="358"/>
        <end position="456"/>
    </location>
</feature>
<organism evidence="3 4">
    <name type="scientific">Pyricularia grisea</name>
    <name type="common">Crabgrass-specific blast fungus</name>
    <name type="synonym">Magnaporthe grisea</name>
    <dbReference type="NCBI Taxonomy" id="148305"/>
    <lineage>
        <taxon>Eukaryota</taxon>
        <taxon>Fungi</taxon>
        <taxon>Dikarya</taxon>
        <taxon>Ascomycota</taxon>
        <taxon>Pezizomycotina</taxon>
        <taxon>Sordariomycetes</taxon>
        <taxon>Sordariomycetidae</taxon>
        <taxon>Magnaporthales</taxon>
        <taxon>Pyriculariaceae</taxon>
        <taxon>Pyricularia</taxon>
    </lineage>
</organism>
<evidence type="ECO:0000313" key="4">
    <source>
        <dbReference type="RefSeq" id="XP_030986988.1"/>
    </source>
</evidence>
<feature type="compositionally biased region" description="Basic and acidic residues" evidence="1">
    <location>
        <begin position="511"/>
        <end position="529"/>
    </location>
</feature>
<sequence>MALLSGRNKMLPRQDSLPPPNTTTCSGWDCLQQSQQFGVIFSIILSVLTLAFLYWFLFWRRRNPLTKKQQDDDPEIVEIELRSPNSSQTTAVIRFVPGDPGDRRRDSQSGTVFRLYKDITQPGADSLRNPARNDERYILEGSSVSDSSPSQPPGVKGRKKVESSNKQGRGISAPGKQNPEYNQAIEQANANNGRCGFCGQCHTISHQQRLLYMNQLGLNWYNQHPRINPALHTMPTVMPGVQLGQVPRVHCYPYFQPYMAPTYTPMPASTPAAPMVPSQPLHATHFSQTSHKAQAVPAVQPFQPPIGATTTAQANPATADVPKTTANRIHHPPPAAQPLVYRDTPWWRRWVWRHPTTGRASTIDSDSHRSRSQSPRSSFSPSPDRSQSPEQDRPTRRNFHDGGKDVRPTSRKRGRSPVHQRQEGHSTQVSQKQSDKQPQPEPFPDLNLSDLGSLPSHTTLDSNSAYDCHVDGFTQDKVLAAFERARLAEPKSSRTEVLGPAGVTHNSSKSVFKETPKDSTEEGSQRELSGKQTVDKILITISPPTSSTRSAKTAAGASDPGESSGLKSTVKISARLHPDSASKREFPGGKRGDRKKILGDGFGEVTKEQFLSPKETSLSRQVFSARRDDHPVLYQVDDDGYETASLGTSTEVRASSSGTAKSAACDDNASLDSRRRRLANRDREIRNQEVINSERYENCPEDFHEGSDLDSFRPRPPRPFTTEAMSLDEDQSSPGDARDELAFKNRNVSRLRRGEVDSMGVQISPPEVVGFGEDEIPQSPSLGPVRKKRGGDSSEFFRFRGSDDNVENKSYE</sequence>
<reference evidence="4" key="1">
    <citation type="journal article" date="2019" name="Mol. Biol. Evol.">
        <title>Blast fungal genomes show frequent chromosomal changes, gene gains and losses, and effector gene turnover.</title>
        <authorList>
            <person name="Gomez Luciano L.B."/>
            <person name="Jason Tsai I."/>
            <person name="Chuma I."/>
            <person name="Tosa Y."/>
            <person name="Chen Y.H."/>
            <person name="Li J.Y."/>
            <person name="Li M.Y."/>
            <person name="Jade Lu M.Y."/>
            <person name="Nakayashiki H."/>
            <person name="Li W.H."/>
        </authorList>
    </citation>
    <scope>NUCLEOTIDE SEQUENCE</scope>
    <source>
        <strain evidence="4">NI907</strain>
    </source>
</reference>
<dbReference type="GeneID" id="41955863"/>
<evidence type="ECO:0000256" key="1">
    <source>
        <dbReference type="SAM" id="MobiDB-lite"/>
    </source>
</evidence>
<keyword evidence="3" id="KW-1185">Reference proteome</keyword>
<feature type="region of interest" description="Disordered" evidence="1">
    <location>
        <begin position="757"/>
        <end position="812"/>
    </location>
</feature>
<evidence type="ECO:0000256" key="2">
    <source>
        <dbReference type="SAM" id="Phobius"/>
    </source>
</evidence>
<name>A0A6P8BI55_PYRGI</name>
<feature type="compositionally biased region" description="Basic and acidic residues" evidence="1">
    <location>
        <begin position="790"/>
        <end position="812"/>
    </location>
</feature>
<reference evidence="4" key="3">
    <citation type="submission" date="2025-08" db="UniProtKB">
        <authorList>
            <consortium name="RefSeq"/>
        </authorList>
    </citation>
    <scope>IDENTIFICATION</scope>
    <source>
        <strain evidence="4">NI907</strain>
    </source>
</reference>
<feature type="compositionally biased region" description="Basic and acidic residues" evidence="1">
    <location>
        <begin position="390"/>
        <end position="408"/>
    </location>
</feature>
<protein>
    <submittedName>
        <fullName evidence="4">Uncharacterized protein</fullName>
    </submittedName>
</protein>
<feature type="region of interest" description="Disordered" evidence="1">
    <location>
        <begin position="487"/>
        <end position="600"/>
    </location>
</feature>
<dbReference type="KEGG" id="pgri:PgNI_00872"/>
<keyword evidence="2" id="KW-1133">Transmembrane helix</keyword>
<feature type="compositionally biased region" description="Low complexity" evidence="1">
    <location>
        <begin position="539"/>
        <end position="548"/>
    </location>
</feature>
<feature type="compositionally biased region" description="Basic residues" evidence="1">
    <location>
        <begin position="409"/>
        <end position="418"/>
    </location>
</feature>
<feature type="region of interest" description="Disordered" evidence="1">
    <location>
        <begin position="1"/>
        <end position="23"/>
    </location>
</feature>
<feature type="compositionally biased region" description="Basic and acidic residues" evidence="1">
    <location>
        <begin position="679"/>
        <end position="713"/>
    </location>
</feature>
<keyword evidence="2" id="KW-0812">Transmembrane</keyword>
<reference evidence="4" key="2">
    <citation type="submission" date="2019-10" db="EMBL/GenBank/DDBJ databases">
        <authorList>
            <consortium name="NCBI Genome Project"/>
        </authorList>
    </citation>
    <scope>NUCLEOTIDE SEQUENCE</scope>
    <source>
        <strain evidence="4">NI907</strain>
    </source>
</reference>
<evidence type="ECO:0000313" key="3">
    <source>
        <dbReference type="Proteomes" id="UP000515153"/>
    </source>
</evidence>
<feature type="compositionally biased region" description="Basic and acidic residues" evidence="1">
    <location>
        <begin position="576"/>
        <end position="598"/>
    </location>
</feature>
<accession>A0A6P8BI55</accession>
<dbReference type="Proteomes" id="UP000515153">
    <property type="component" value="Unplaced"/>
</dbReference>
<feature type="compositionally biased region" description="Low complexity" evidence="1">
    <location>
        <begin position="372"/>
        <end position="389"/>
    </location>
</feature>